<protein>
    <recommendedName>
        <fullName evidence="2">26S proteasome non-ATPase regulatory subunit 5</fullName>
    </recommendedName>
</protein>
<dbReference type="GO" id="GO:0005829">
    <property type="term" value="C:cytosol"/>
    <property type="evidence" value="ECO:0007669"/>
    <property type="project" value="TreeGrafter"/>
</dbReference>
<evidence type="ECO:0000313" key="3">
    <source>
        <dbReference type="EMBL" id="CAH2267696.1"/>
    </source>
</evidence>
<comment type="caution">
    <text evidence="3">The sequence shown here is derived from an EMBL/GenBank/DDBJ whole genome shotgun (WGS) entry which is preliminary data.</text>
</comment>
<dbReference type="Pfam" id="PF10508">
    <property type="entry name" value="Proteasom_PSMB"/>
    <property type="match status" value="2"/>
</dbReference>
<organism evidence="3 4">
    <name type="scientific">Pararge aegeria aegeria</name>
    <dbReference type="NCBI Taxonomy" id="348720"/>
    <lineage>
        <taxon>Eukaryota</taxon>
        <taxon>Metazoa</taxon>
        <taxon>Ecdysozoa</taxon>
        <taxon>Arthropoda</taxon>
        <taxon>Hexapoda</taxon>
        <taxon>Insecta</taxon>
        <taxon>Pterygota</taxon>
        <taxon>Neoptera</taxon>
        <taxon>Endopterygota</taxon>
        <taxon>Lepidoptera</taxon>
        <taxon>Glossata</taxon>
        <taxon>Ditrysia</taxon>
        <taxon>Papilionoidea</taxon>
        <taxon>Nymphalidae</taxon>
        <taxon>Satyrinae</taxon>
        <taxon>Satyrini</taxon>
        <taxon>Parargina</taxon>
        <taxon>Pararge</taxon>
    </lineage>
</organism>
<dbReference type="EMBL" id="CAKXAJ010026383">
    <property type="protein sequence ID" value="CAH2267696.1"/>
    <property type="molecule type" value="Genomic_DNA"/>
</dbReference>
<dbReference type="InterPro" id="IPR019538">
    <property type="entry name" value="PSMD5"/>
</dbReference>
<dbReference type="InterPro" id="IPR011989">
    <property type="entry name" value="ARM-like"/>
</dbReference>
<proteinExistence type="inferred from homology"/>
<dbReference type="PANTHER" id="PTHR13554">
    <property type="entry name" value="26S PROTEASOME NON-ATPASE REGULATORY SUBUNIT 5-RELATED"/>
    <property type="match status" value="1"/>
</dbReference>
<dbReference type="InterPro" id="IPR016024">
    <property type="entry name" value="ARM-type_fold"/>
</dbReference>
<dbReference type="Proteomes" id="UP000838756">
    <property type="component" value="Unassembled WGS sequence"/>
</dbReference>
<dbReference type="GO" id="GO:0043248">
    <property type="term" value="P:proteasome assembly"/>
    <property type="evidence" value="ECO:0007669"/>
    <property type="project" value="InterPro"/>
</dbReference>
<evidence type="ECO:0000256" key="1">
    <source>
        <dbReference type="ARBA" id="ARBA00006823"/>
    </source>
</evidence>
<evidence type="ECO:0000313" key="4">
    <source>
        <dbReference type="Proteomes" id="UP000838756"/>
    </source>
</evidence>
<name>A0A8S4SN95_9NEOP</name>
<dbReference type="OrthoDB" id="10250600at2759"/>
<gene>
    <name evidence="3" type="primary">jg4726</name>
    <name evidence="3" type="ORF">PAEG_LOCUS26194</name>
</gene>
<reference evidence="3" key="1">
    <citation type="submission" date="2022-03" db="EMBL/GenBank/DDBJ databases">
        <authorList>
            <person name="Lindestad O."/>
        </authorList>
    </citation>
    <scope>NUCLEOTIDE SEQUENCE</scope>
</reference>
<accession>A0A8S4SN95</accession>
<keyword evidence="4" id="KW-1185">Reference proteome</keyword>
<evidence type="ECO:0000256" key="2">
    <source>
        <dbReference type="ARBA" id="ARBA00014933"/>
    </source>
</evidence>
<dbReference type="AlphaFoldDB" id="A0A8S4SN95"/>
<dbReference type="SUPFAM" id="SSF48371">
    <property type="entry name" value="ARM repeat"/>
    <property type="match status" value="1"/>
</dbReference>
<sequence length="416" mass="47189">MTQQDIEQYRTFTEKLKTEELRNAALTDIKNLLTYKSAPEAAPILRNIGISKILHCLHGTDKEQLKLACEVLKLCFEKFDTGDVVKTYTSHIMYLLRHNKDCVRRLAIDEICKVVTTDPTLLPVPQYIDVYVAVGQMVTDEDIGVANKAVLITSNLSAEAYPRVLDEMKIALEGNTSSKCNAYEVIIKISTRSHSIFEICVAQGYYDFMVNELQTDDVLYQLNILELLSLLAIKPHGIAFLIKQGTLQKISELVRDLKNNPLGGLLTPGSKYIQIIDKLGDKDPTPNNDPVDQRITLMTREWFRSLSKEPGPMETMFEICKNPFQDIQLAGLTLLDAVCQHQWGEEMVARVAGFMEYLLDRSVVLTKQSKEAKYDIIKRLSQSSAFDNNIIMRLKTYVEQGPFYSESTLQVAMEEE</sequence>
<dbReference type="PANTHER" id="PTHR13554:SF10">
    <property type="entry name" value="26S PROTEASOME NON-ATPASE REGULATORY SUBUNIT 5"/>
    <property type="match status" value="1"/>
</dbReference>
<comment type="similarity">
    <text evidence="1">Belongs to the proteasome subunit S5B/HSM3 family.</text>
</comment>
<dbReference type="Gene3D" id="1.25.10.10">
    <property type="entry name" value="Leucine-rich Repeat Variant"/>
    <property type="match status" value="1"/>
</dbReference>